<keyword evidence="5" id="KW-0863">Zinc-finger</keyword>
<dbReference type="GO" id="GO:0016874">
    <property type="term" value="F:ligase activity"/>
    <property type="evidence" value="ECO:0007669"/>
    <property type="project" value="UniProtKB-UniRule"/>
</dbReference>
<dbReference type="PROSITE" id="PS51163">
    <property type="entry name" value="YRDC"/>
    <property type="match status" value="1"/>
</dbReference>
<dbReference type="GO" id="GO:0008270">
    <property type="term" value="F:zinc ion binding"/>
    <property type="evidence" value="ECO:0007669"/>
    <property type="project" value="UniProtKB-KW"/>
</dbReference>
<dbReference type="InterPro" id="IPR055128">
    <property type="entry name" value="HypF_C_2"/>
</dbReference>
<proteinExistence type="inferred from homology"/>
<dbReference type="Pfam" id="PF07503">
    <property type="entry name" value="zf-HYPF"/>
    <property type="match status" value="2"/>
</dbReference>
<evidence type="ECO:0000256" key="4">
    <source>
        <dbReference type="ARBA" id="ARBA00022723"/>
    </source>
</evidence>
<dbReference type="PROSITE" id="PS00150">
    <property type="entry name" value="ACYLPHOSPHATASE_1"/>
    <property type="match status" value="1"/>
</dbReference>
<reference evidence="12 13" key="1">
    <citation type="submission" date="2017-06" db="EMBL/GenBank/DDBJ databases">
        <title>Azoarcus sp. TSNA42 complete genome sequence.</title>
        <authorList>
            <person name="Woo J.-H."/>
            <person name="Kim H.-S."/>
        </authorList>
    </citation>
    <scope>NUCLEOTIDE SEQUENCE [LARGE SCALE GENOMIC DNA]</scope>
    <source>
        <strain evidence="12 13">TSNA42</strain>
    </source>
</reference>
<evidence type="ECO:0000256" key="5">
    <source>
        <dbReference type="ARBA" id="ARBA00022771"/>
    </source>
</evidence>
<dbReference type="EC" id="6.2.-.-" evidence="8"/>
<name>A0A2U8H2S7_9RHOO</name>
<feature type="active site" evidence="9">
    <location>
        <position position="45"/>
    </location>
</feature>
<evidence type="ECO:0000256" key="3">
    <source>
        <dbReference type="ARBA" id="ARBA00022598"/>
    </source>
</evidence>
<feature type="domain" description="YrdC-like" evidence="11">
    <location>
        <begin position="208"/>
        <end position="415"/>
    </location>
</feature>
<dbReference type="SUPFAM" id="SSF54975">
    <property type="entry name" value="Acylphosphatase/BLUF domain-like"/>
    <property type="match status" value="1"/>
</dbReference>
<dbReference type="NCBIfam" id="TIGR00143">
    <property type="entry name" value="hypF"/>
    <property type="match status" value="1"/>
</dbReference>
<dbReference type="AlphaFoldDB" id="A0A2U8H2S7"/>
<dbReference type="InterPro" id="IPR017968">
    <property type="entry name" value="Acylphosphatase_CS"/>
</dbReference>
<dbReference type="Gene3D" id="3.30.420.40">
    <property type="match status" value="1"/>
</dbReference>
<evidence type="ECO:0000313" key="12">
    <source>
        <dbReference type="EMBL" id="AWI80289.1"/>
    </source>
</evidence>
<dbReference type="Proteomes" id="UP000244902">
    <property type="component" value="Chromosome"/>
</dbReference>
<dbReference type="InterPro" id="IPR011125">
    <property type="entry name" value="Znf_HypF"/>
</dbReference>
<keyword evidence="3" id="KW-0436">Ligase</keyword>
<dbReference type="InterPro" id="IPR004421">
    <property type="entry name" value="Carbamoyltransferase_HypF"/>
</dbReference>
<evidence type="ECO:0000256" key="2">
    <source>
        <dbReference type="ARBA" id="ARBA00008097"/>
    </source>
</evidence>
<accession>A0A2U8H2S7</accession>
<protein>
    <recommendedName>
        <fullName evidence="8">Carbamoyltransferase HypF</fullName>
        <ecNumber evidence="8">6.2.-.-</ecNumber>
    </recommendedName>
</protein>
<dbReference type="Pfam" id="PF22521">
    <property type="entry name" value="HypF_C_2"/>
    <property type="match status" value="1"/>
</dbReference>
<evidence type="ECO:0000256" key="8">
    <source>
        <dbReference type="PIRNR" id="PIRNR006256"/>
    </source>
</evidence>
<dbReference type="UniPathway" id="UPA00335"/>
<comment type="catalytic activity">
    <reaction evidence="7 8">
        <text>C-terminal L-cysteinyl-[HypE protein] + carbamoyl phosphate + ATP + H2O = C-terminal S-carboxamide-L-cysteinyl-[HypE protein] + AMP + phosphate + diphosphate + H(+)</text>
        <dbReference type="Rhea" id="RHEA:55636"/>
        <dbReference type="Rhea" id="RHEA-COMP:14247"/>
        <dbReference type="Rhea" id="RHEA-COMP:14392"/>
        <dbReference type="ChEBI" id="CHEBI:15377"/>
        <dbReference type="ChEBI" id="CHEBI:15378"/>
        <dbReference type="ChEBI" id="CHEBI:30616"/>
        <dbReference type="ChEBI" id="CHEBI:33019"/>
        <dbReference type="ChEBI" id="CHEBI:43474"/>
        <dbReference type="ChEBI" id="CHEBI:58228"/>
        <dbReference type="ChEBI" id="CHEBI:76913"/>
        <dbReference type="ChEBI" id="CHEBI:139126"/>
        <dbReference type="ChEBI" id="CHEBI:456215"/>
    </reaction>
</comment>
<dbReference type="Gene3D" id="3.30.420.360">
    <property type="match status" value="1"/>
</dbReference>
<dbReference type="InterPro" id="IPR036046">
    <property type="entry name" value="Acylphosphatase-like_dom_sf"/>
</dbReference>
<dbReference type="EMBL" id="CP022188">
    <property type="protein sequence ID" value="AWI80289.1"/>
    <property type="molecule type" value="Genomic_DNA"/>
</dbReference>
<comment type="pathway">
    <text evidence="1 8">Protein modification; [NiFe] hydrogenase maturation.</text>
</comment>
<dbReference type="PANTHER" id="PTHR42959:SF1">
    <property type="entry name" value="CARBAMOYLTRANSFERASE HYPF"/>
    <property type="match status" value="1"/>
</dbReference>
<dbReference type="InterPro" id="IPR017945">
    <property type="entry name" value="DHBP_synth_RibB-like_a/b_dom"/>
</dbReference>
<keyword evidence="4" id="KW-0479">Metal-binding</keyword>
<evidence type="ECO:0000259" key="11">
    <source>
        <dbReference type="PROSITE" id="PS51163"/>
    </source>
</evidence>
<dbReference type="GO" id="GO:0003998">
    <property type="term" value="F:acylphosphatase activity"/>
    <property type="evidence" value="ECO:0007669"/>
    <property type="project" value="UniProtKB-EC"/>
</dbReference>
<keyword evidence="12" id="KW-0808">Transferase</keyword>
<dbReference type="RefSeq" id="WP_108973751.1">
    <property type="nucleotide sequence ID" value="NZ_CP022188.1"/>
</dbReference>
<dbReference type="PROSITE" id="PS51160">
    <property type="entry name" value="ACYLPHOSPHATASE_3"/>
    <property type="match status" value="1"/>
</dbReference>
<dbReference type="GO" id="GO:0003725">
    <property type="term" value="F:double-stranded RNA binding"/>
    <property type="evidence" value="ECO:0007669"/>
    <property type="project" value="InterPro"/>
</dbReference>
<dbReference type="PANTHER" id="PTHR42959">
    <property type="entry name" value="CARBAMOYLTRANSFERASE"/>
    <property type="match status" value="1"/>
</dbReference>
<dbReference type="InterPro" id="IPR051060">
    <property type="entry name" value="Carbamoyltrans_HypF-like"/>
</dbReference>
<dbReference type="InterPro" id="IPR006070">
    <property type="entry name" value="Sua5-like_dom"/>
</dbReference>
<comment type="catalytic activity">
    <reaction evidence="9">
        <text>an acyl phosphate + H2O = a carboxylate + phosphate + H(+)</text>
        <dbReference type="Rhea" id="RHEA:14965"/>
        <dbReference type="ChEBI" id="CHEBI:15377"/>
        <dbReference type="ChEBI" id="CHEBI:15378"/>
        <dbReference type="ChEBI" id="CHEBI:29067"/>
        <dbReference type="ChEBI" id="CHEBI:43474"/>
        <dbReference type="ChEBI" id="CHEBI:59918"/>
        <dbReference type="EC" id="3.6.1.7"/>
    </reaction>
</comment>
<dbReference type="PIRSF" id="PIRSF006256">
    <property type="entry name" value="CMPcnvr_hdrg_mat"/>
    <property type="match status" value="1"/>
</dbReference>
<gene>
    <name evidence="12" type="primary">hypF</name>
    <name evidence="12" type="ORF">CEW87_13515</name>
</gene>
<sequence>MAQDFSQPRLERRHIRVRGVVQGVGFRPFVYRLAQTLDLSGWVRNDGDGVELEGQGLPGNLSALIARIRSEAPSLARVDSIHTRLCDADPADQGFTIRTSESGAVSTTIGHDSAVCADCIAELFDPADRRWRYPFINCTHCGPRYTITRALPYDRSNTSMATFVQCPACQREYDSPVHRRFHAEPNACADCGPQLSLLEAAGVRVATRDPIADTLLRLLTGEIVAVKGLGGFHLVCDARNPEAVERLRARKGRGGKPFAVMVANLASARRWARLASAEEALLAGAERPVVLCEKRPSVDNELWGVAPDLCSIGLMLPYTPLHYLLFHDNAGRPTGTDWLGEVQDLALVMTSANPGGEPLVTDNQEALQRLKGIADAYLMHDRDILSRCDDSVMVAERSALAAARETPRFVRRARGFTPRSIRLAQKGVPVLAFGAWLKNAVCLTRGDEAFLSEHIGDLDNPGVCVAMDQAAEHLQRILAIQPEAVAHDLHPDFHSTRAALALADRLGVPAIGVQHHHAHIAAVLAEHRRSGPVLGVALDGVGLGSDGSAWGGELLTVDGAAFERVGHLAPLALPGGDQAARAPWRMAASALHRMGRGADIAPRFAAHRGAEQIDILLDKPHLCPTTTSMGRWFDAAGGLLGVCERMDYDAEAAMRLESLAASYGSALRAHRGWTVREDETGAELDLLPLLAELAHERNPARGAAVFHATLLAALEDWIVAAARRERLSTVALGGGCFLNRQLAFELPRRLSARGLEVLTARQAPCNDGGIALGQAWVAIQQLQPGN</sequence>
<dbReference type="Pfam" id="PF17788">
    <property type="entry name" value="HypF_C"/>
    <property type="match status" value="1"/>
</dbReference>
<dbReference type="Pfam" id="PF01300">
    <property type="entry name" value="Sua5_yciO_yrdC"/>
    <property type="match status" value="1"/>
</dbReference>
<dbReference type="Gene3D" id="3.90.870.50">
    <property type="match status" value="1"/>
</dbReference>
<feature type="domain" description="Acylphosphatase-like" evidence="10">
    <location>
        <begin position="12"/>
        <end position="99"/>
    </location>
</feature>
<evidence type="ECO:0000259" key="10">
    <source>
        <dbReference type="PROSITE" id="PS51160"/>
    </source>
</evidence>
<dbReference type="GO" id="GO:0051604">
    <property type="term" value="P:protein maturation"/>
    <property type="evidence" value="ECO:0007669"/>
    <property type="project" value="TreeGrafter"/>
</dbReference>
<organism evidence="12 13">
    <name type="scientific">Parazoarcus communis</name>
    <dbReference type="NCBI Taxonomy" id="41977"/>
    <lineage>
        <taxon>Bacteria</taxon>
        <taxon>Pseudomonadati</taxon>
        <taxon>Pseudomonadota</taxon>
        <taxon>Betaproteobacteria</taxon>
        <taxon>Rhodocyclales</taxon>
        <taxon>Zoogloeaceae</taxon>
        <taxon>Parazoarcus</taxon>
    </lineage>
</organism>
<dbReference type="Pfam" id="PF00708">
    <property type="entry name" value="Acylphosphatase"/>
    <property type="match status" value="1"/>
</dbReference>
<comment type="similarity">
    <text evidence="2 8">Belongs to the carbamoyltransferase HypF family.</text>
</comment>
<dbReference type="InterPro" id="IPR001792">
    <property type="entry name" value="Acylphosphatase-like_dom"/>
</dbReference>
<evidence type="ECO:0000256" key="6">
    <source>
        <dbReference type="ARBA" id="ARBA00022833"/>
    </source>
</evidence>
<dbReference type="OrthoDB" id="9808093at2"/>
<comment type="function">
    <text evidence="8">Involved in the maturation of [NiFe] hydrogenases. Along with HypE, it catalyzes the synthesis of the CN ligands of the active site iron of [NiFe]-hydrogenases. HypF functions as a carbamoyl transferase using carbamoylphosphate as a substrate and transferring the carboxamido moiety in an ATP-dependent reaction to the thiolate of the C-terminal cysteine of HypE yielding a protein-S-carboxamide.</text>
</comment>
<evidence type="ECO:0000256" key="1">
    <source>
        <dbReference type="ARBA" id="ARBA00004711"/>
    </source>
</evidence>
<feature type="active site" evidence="9">
    <location>
        <position position="27"/>
    </location>
</feature>
<dbReference type="InterPro" id="IPR041440">
    <property type="entry name" value="HypF_C"/>
</dbReference>
<keyword evidence="9" id="KW-0378">Hydrolase</keyword>
<keyword evidence="6" id="KW-0862">Zinc</keyword>
<dbReference type="Gene3D" id="3.30.110.120">
    <property type="match status" value="1"/>
</dbReference>
<evidence type="ECO:0000313" key="13">
    <source>
        <dbReference type="Proteomes" id="UP000244902"/>
    </source>
</evidence>
<dbReference type="SUPFAM" id="SSF55821">
    <property type="entry name" value="YrdC/RibB"/>
    <property type="match status" value="1"/>
</dbReference>
<evidence type="ECO:0000256" key="9">
    <source>
        <dbReference type="PROSITE-ProRule" id="PRU00520"/>
    </source>
</evidence>
<dbReference type="GO" id="GO:0016743">
    <property type="term" value="F:carboxyl- or carbamoyltransferase activity"/>
    <property type="evidence" value="ECO:0007669"/>
    <property type="project" value="UniProtKB-UniRule"/>
</dbReference>
<evidence type="ECO:0000256" key="7">
    <source>
        <dbReference type="ARBA" id="ARBA00048220"/>
    </source>
</evidence>